<reference evidence="2 3" key="1">
    <citation type="submission" date="2018-06" db="EMBL/GenBank/DDBJ databases">
        <title>Genomic Encyclopedia of Archaeal and Bacterial Type Strains, Phase II (KMG-II): from individual species to whole genera.</title>
        <authorList>
            <person name="Goeker M."/>
        </authorList>
    </citation>
    <scope>NUCLEOTIDE SEQUENCE [LARGE SCALE GENOMIC DNA]</scope>
    <source>
        <strain evidence="2 3">DSM 23857</strain>
    </source>
</reference>
<feature type="transmembrane region" description="Helical" evidence="1">
    <location>
        <begin position="95"/>
        <end position="114"/>
    </location>
</feature>
<keyword evidence="1" id="KW-0812">Transmembrane</keyword>
<sequence>MKPVHIGADFYLIAYLVYIPVVLVITWYVSHSLFKNGKIFMLDIFRGKQDIAFATNKLFETGFYLMNLGFAFATMRIYHYLDSNRALMESLSAKIGGFCIYLGAMLFLNLFFFFRGRKAAKLRMAEEARITNTVVRD</sequence>
<feature type="transmembrane region" description="Helical" evidence="1">
    <location>
        <begin position="12"/>
        <end position="30"/>
    </location>
</feature>
<evidence type="ECO:0000313" key="2">
    <source>
        <dbReference type="EMBL" id="RAJ08448.1"/>
    </source>
</evidence>
<organism evidence="2 3">
    <name type="scientific">Chitinophaga skermanii</name>
    <dbReference type="NCBI Taxonomy" id="331697"/>
    <lineage>
        <taxon>Bacteria</taxon>
        <taxon>Pseudomonadati</taxon>
        <taxon>Bacteroidota</taxon>
        <taxon>Chitinophagia</taxon>
        <taxon>Chitinophagales</taxon>
        <taxon>Chitinophagaceae</taxon>
        <taxon>Chitinophaga</taxon>
    </lineage>
</organism>
<feature type="transmembrane region" description="Helical" evidence="1">
    <location>
        <begin position="51"/>
        <end position="75"/>
    </location>
</feature>
<keyword evidence="3" id="KW-1185">Reference proteome</keyword>
<dbReference type="AlphaFoldDB" id="A0A327QXC4"/>
<dbReference type="OrthoDB" id="193443at2"/>
<protein>
    <recommendedName>
        <fullName evidence="4">Integral membrane protein</fullName>
    </recommendedName>
</protein>
<evidence type="ECO:0000256" key="1">
    <source>
        <dbReference type="SAM" id="Phobius"/>
    </source>
</evidence>
<keyword evidence="1" id="KW-0472">Membrane</keyword>
<comment type="caution">
    <text evidence="2">The sequence shown here is derived from an EMBL/GenBank/DDBJ whole genome shotgun (WGS) entry which is preliminary data.</text>
</comment>
<accession>A0A327QXC4</accession>
<name>A0A327QXC4_9BACT</name>
<dbReference type="EMBL" id="QLLL01000002">
    <property type="protein sequence ID" value="RAJ08448.1"/>
    <property type="molecule type" value="Genomic_DNA"/>
</dbReference>
<evidence type="ECO:0000313" key="3">
    <source>
        <dbReference type="Proteomes" id="UP000249547"/>
    </source>
</evidence>
<proteinExistence type="predicted"/>
<dbReference type="Proteomes" id="UP000249547">
    <property type="component" value="Unassembled WGS sequence"/>
</dbReference>
<dbReference type="RefSeq" id="WP_111596601.1">
    <property type="nucleotide sequence ID" value="NZ_QLLL01000002.1"/>
</dbReference>
<gene>
    <name evidence="2" type="ORF">LX64_01099</name>
</gene>
<evidence type="ECO:0008006" key="4">
    <source>
        <dbReference type="Google" id="ProtNLM"/>
    </source>
</evidence>
<keyword evidence="1" id="KW-1133">Transmembrane helix</keyword>